<comment type="cofactor">
    <cofactor evidence="8">
        <name>Mg(2+)</name>
        <dbReference type="ChEBI" id="CHEBI:18420"/>
    </cofactor>
</comment>
<feature type="domain" description="MobA-like NTP transferase" evidence="9">
    <location>
        <begin position="6"/>
        <end position="156"/>
    </location>
</feature>
<keyword evidence="3 8" id="KW-0479">Metal-binding</keyword>
<reference evidence="10 11" key="1">
    <citation type="submission" date="2020-02" db="EMBL/GenBank/DDBJ databases">
        <title>Bacillus aquiflavi sp. nov., isolated from yellow water of strong flavor Chinese baijiu in Yibin region of China.</title>
        <authorList>
            <person name="Xie J."/>
        </authorList>
    </citation>
    <scope>NUCLEOTIDE SEQUENCE [LARGE SCALE GENOMIC DNA]</scope>
    <source>
        <strain evidence="10 11">SA4</strain>
    </source>
</reference>
<comment type="catalytic activity">
    <reaction evidence="8">
        <text>Mo-molybdopterin + GTP + H(+) = Mo-molybdopterin guanine dinucleotide + diphosphate</text>
        <dbReference type="Rhea" id="RHEA:34243"/>
        <dbReference type="ChEBI" id="CHEBI:15378"/>
        <dbReference type="ChEBI" id="CHEBI:33019"/>
        <dbReference type="ChEBI" id="CHEBI:37565"/>
        <dbReference type="ChEBI" id="CHEBI:71302"/>
        <dbReference type="ChEBI" id="CHEBI:71310"/>
        <dbReference type="EC" id="2.7.7.77"/>
    </reaction>
</comment>
<evidence type="ECO:0000256" key="6">
    <source>
        <dbReference type="ARBA" id="ARBA00023134"/>
    </source>
</evidence>
<organism evidence="10 11">
    <name type="scientific">Bacillus mesophilus</name>
    <dbReference type="NCBI Taxonomy" id="1808955"/>
    <lineage>
        <taxon>Bacteria</taxon>
        <taxon>Bacillati</taxon>
        <taxon>Bacillota</taxon>
        <taxon>Bacilli</taxon>
        <taxon>Bacillales</taxon>
        <taxon>Bacillaceae</taxon>
        <taxon>Bacillus</taxon>
    </lineage>
</organism>
<evidence type="ECO:0000256" key="8">
    <source>
        <dbReference type="HAMAP-Rule" id="MF_00316"/>
    </source>
</evidence>
<dbReference type="AlphaFoldDB" id="A0A6M0QCB1"/>
<evidence type="ECO:0000256" key="4">
    <source>
        <dbReference type="ARBA" id="ARBA00022741"/>
    </source>
</evidence>
<keyword evidence="2 8" id="KW-0808">Transferase</keyword>
<dbReference type="Gene3D" id="3.90.550.10">
    <property type="entry name" value="Spore Coat Polysaccharide Biosynthesis Protein SpsA, Chain A"/>
    <property type="match status" value="1"/>
</dbReference>
<dbReference type="InterPro" id="IPR029044">
    <property type="entry name" value="Nucleotide-diphossugar_trans"/>
</dbReference>
<gene>
    <name evidence="8" type="primary">mobA</name>
    <name evidence="10" type="ORF">G4D63_19740</name>
</gene>
<comment type="caution">
    <text evidence="8">Lacks conserved residue(s) required for the propagation of feature annotation.</text>
</comment>
<dbReference type="GO" id="GO:0006777">
    <property type="term" value="P:Mo-molybdopterin cofactor biosynthetic process"/>
    <property type="evidence" value="ECO:0007669"/>
    <property type="project" value="UniProtKB-KW"/>
</dbReference>
<dbReference type="GO" id="GO:0061603">
    <property type="term" value="F:molybdenum cofactor guanylyltransferase activity"/>
    <property type="evidence" value="ECO:0007669"/>
    <property type="project" value="UniProtKB-EC"/>
</dbReference>
<evidence type="ECO:0000256" key="1">
    <source>
        <dbReference type="ARBA" id="ARBA00022490"/>
    </source>
</evidence>
<evidence type="ECO:0000256" key="7">
    <source>
        <dbReference type="ARBA" id="ARBA00023150"/>
    </source>
</evidence>
<evidence type="ECO:0000259" key="9">
    <source>
        <dbReference type="Pfam" id="PF12804"/>
    </source>
</evidence>
<accession>A0A6M0QCB1</accession>
<protein>
    <recommendedName>
        <fullName evidence="8">Probable molybdenum cofactor guanylyltransferase</fullName>
        <shortName evidence="8">MoCo guanylyltransferase</shortName>
        <ecNumber evidence="8">2.7.7.77</ecNumber>
    </recommendedName>
    <alternativeName>
        <fullName evidence="8">GTP:molybdopterin guanylyltransferase</fullName>
    </alternativeName>
    <alternativeName>
        <fullName evidence="8">Mo-MPT guanylyltransferase</fullName>
    </alternativeName>
    <alternativeName>
        <fullName evidence="8">Molybdopterin guanylyltransferase</fullName>
    </alternativeName>
    <alternativeName>
        <fullName evidence="8">Molybdopterin-guanine dinucleotide synthase</fullName>
        <shortName evidence="8">MGD synthase</shortName>
    </alternativeName>
</protein>
<dbReference type="Pfam" id="PF12804">
    <property type="entry name" value="NTP_transf_3"/>
    <property type="match status" value="1"/>
</dbReference>
<comment type="similarity">
    <text evidence="8">Belongs to the MobA family.</text>
</comment>
<keyword evidence="5 8" id="KW-0460">Magnesium</keyword>
<feature type="binding site" evidence="8">
    <location>
        <position position="100"/>
    </location>
    <ligand>
        <name>Mg(2+)</name>
        <dbReference type="ChEBI" id="CHEBI:18420"/>
    </ligand>
</feature>
<evidence type="ECO:0000256" key="2">
    <source>
        <dbReference type="ARBA" id="ARBA00022679"/>
    </source>
</evidence>
<feature type="binding site" evidence="8">
    <location>
        <position position="100"/>
    </location>
    <ligand>
        <name>GTP</name>
        <dbReference type="ChEBI" id="CHEBI:37565"/>
    </ligand>
</feature>
<dbReference type="InterPro" id="IPR013482">
    <property type="entry name" value="Molybde_CF_guanTrfase"/>
</dbReference>
<dbReference type="RefSeq" id="WP_163181803.1">
    <property type="nucleotide sequence ID" value="NZ_JAAIWM010000011.1"/>
</dbReference>
<sequence length="200" mass="22611">MGKTVGIILSGGESRRFGKPKAFATYEGTPFWEQSYLALKDTTDAQLIVSHETLAEEFSNHTSLPIILDDPSVRGKGPMAGIYSGMKETEADWYVVLSCDIPAIQKEVIFKLLSYRQSSVDAIIPVINERFQPLVGIYHSSTLPVMKELLEHNNFRVISLLEQVNTLYLSETELRVEPLLFQNINDQDAYQQLINKRNTD</sequence>
<evidence type="ECO:0000256" key="3">
    <source>
        <dbReference type="ARBA" id="ARBA00022723"/>
    </source>
</evidence>
<dbReference type="CDD" id="cd02503">
    <property type="entry name" value="MobA"/>
    <property type="match status" value="1"/>
</dbReference>
<evidence type="ECO:0000313" key="10">
    <source>
        <dbReference type="EMBL" id="NEY73936.1"/>
    </source>
</evidence>
<comment type="subcellular location">
    <subcellularLocation>
        <location evidence="8">Cytoplasm</location>
    </subcellularLocation>
</comment>
<keyword evidence="4 8" id="KW-0547">Nucleotide-binding</keyword>
<keyword evidence="11" id="KW-1185">Reference proteome</keyword>
<dbReference type="PANTHER" id="PTHR19136">
    <property type="entry name" value="MOLYBDENUM COFACTOR GUANYLYLTRANSFERASE"/>
    <property type="match status" value="1"/>
</dbReference>
<dbReference type="EC" id="2.7.7.77" evidence="8"/>
<comment type="caution">
    <text evidence="10">The sequence shown here is derived from an EMBL/GenBank/DDBJ whole genome shotgun (WGS) entry which is preliminary data.</text>
</comment>
<dbReference type="GO" id="GO:0046872">
    <property type="term" value="F:metal ion binding"/>
    <property type="evidence" value="ECO:0007669"/>
    <property type="project" value="UniProtKB-KW"/>
</dbReference>
<proteinExistence type="inferred from homology"/>
<evidence type="ECO:0000256" key="5">
    <source>
        <dbReference type="ARBA" id="ARBA00022842"/>
    </source>
</evidence>
<dbReference type="GO" id="GO:0005737">
    <property type="term" value="C:cytoplasm"/>
    <property type="evidence" value="ECO:0007669"/>
    <property type="project" value="UniProtKB-SubCell"/>
</dbReference>
<dbReference type="HAMAP" id="MF_00316">
    <property type="entry name" value="MobA"/>
    <property type="match status" value="1"/>
</dbReference>
<keyword evidence="7 8" id="KW-0501">Molybdenum cofactor biosynthesis</keyword>
<dbReference type="GO" id="GO:0005525">
    <property type="term" value="F:GTP binding"/>
    <property type="evidence" value="ECO:0007669"/>
    <property type="project" value="UniProtKB-UniRule"/>
</dbReference>
<comment type="domain">
    <text evidence="8">The N-terminal domain determines nucleotide recognition and specific binding, while the C-terminal domain determines the specific binding to the target protein.</text>
</comment>
<feature type="binding site" evidence="8">
    <location>
        <position position="69"/>
    </location>
    <ligand>
        <name>GTP</name>
        <dbReference type="ChEBI" id="CHEBI:37565"/>
    </ligand>
</feature>
<keyword evidence="6 8" id="KW-0342">GTP-binding</keyword>
<name>A0A6M0QCB1_9BACI</name>
<comment type="function">
    <text evidence="8">Transfers a GMP moiety from GTP to Mo-molybdopterin (Mo-MPT) cofactor (Moco or molybdenum cofactor) to form Mo-molybdopterin guanine dinucleotide (Mo-MGD) cofactor.</text>
</comment>
<keyword evidence="10" id="KW-0548">Nucleotidyltransferase</keyword>
<dbReference type="InterPro" id="IPR025877">
    <property type="entry name" value="MobA-like_NTP_Trfase"/>
</dbReference>
<dbReference type="EMBL" id="JAAIWM010000011">
    <property type="protein sequence ID" value="NEY73936.1"/>
    <property type="molecule type" value="Genomic_DNA"/>
</dbReference>
<evidence type="ECO:0000313" key="11">
    <source>
        <dbReference type="Proteomes" id="UP000481043"/>
    </source>
</evidence>
<dbReference type="Proteomes" id="UP000481043">
    <property type="component" value="Unassembled WGS sequence"/>
</dbReference>
<feature type="binding site" evidence="8">
    <location>
        <position position="21"/>
    </location>
    <ligand>
        <name>GTP</name>
        <dbReference type="ChEBI" id="CHEBI:37565"/>
    </ligand>
</feature>
<dbReference type="SUPFAM" id="SSF53448">
    <property type="entry name" value="Nucleotide-diphospho-sugar transferases"/>
    <property type="match status" value="1"/>
</dbReference>
<keyword evidence="1 8" id="KW-0963">Cytoplasm</keyword>
<feature type="binding site" evidence="8">
    <location>
        <begin position="9"/>
        <end position="11"/>
    </location>
    <ligand>
        <name>GTP</name>
        <dbReference type="ChEBI" id="CHEBI:37565"/>
    </ligand>
</feature>
<dbReference type="PANTHER" id="PTHR19136:SF81">
    <property type="entry name" value="MOLYBDENUM COFACTOR GUANYLYLTRANSFERASE"/>
    <property type="match status" value="1"/>
</dbReference>